<evidence type="ECO:0000313" key="1">
    <source>
        <dbReference type="EMBL" id="MCQ4633656.1"/>
    </source>
</evidence>
<organism evidence="1 2">
    <name type="scientific">Shinella lacus</name>
    <dbReference type="NCBI Taxonomy" id="2654216"/>
    <lineage>
        <taxon>Bacteria</taxon>
        <taxon>Pseudomonadati</taxon>
        <taxon>Pseudomonadota</taxon>
        <taxon>Alphaproteobacteria</taxon>
        <taxon>Hyphomicrobiales</taxon>
        <taxon>Rhizobiaceae</taxon>
        <taxon>Shinella</taxon>
    </lineage>
</organism>
<name>A0ABT1RF69_9HYPH</name>
<protein>
    <submittedName>
        <fullName evidence="1">Uncharacterized protein</fullName>
    </submittedName>
</protein>
<sequence>MFHRGGVVELTRAAHEVVTLSEGEKLRLLGRAYVTIRESWRVLVESVRLGRSAESMDLNPVHLYDDEMKAILLEAAKAIWEIDVAIAAKGGIGPPAASATRDR</sequence>
<dbReference type="Proteomes" id="UP000996601">
    <property type="component" value="Unassembled WGS sequence"/>
</dbReference>
<proteinExistence type="predicted"/>
<dbReference type="EMBL" id="WHSB02000014">
    <property type="protein sequence ID" value="MCQ4633656.1"/>
    <property type="molecule type" value="Genomic_DNA"/>
</dbReference>
<reference evidence="1" key="1">
    <citation type="submission" date="2021-07" db="EMBL/GenBank/DDBJ databases">
        <title>Shinella sp. nov., a novel member of the genus Shinella from water.</title>
        <authorList>
            <person name="Deng Y."/>
        </authorList>
    </citation>
    <scope>NUCLEOTIDE SEQUENCE</scope>
    <source>
        <strain evidence="1">CPCC 100929</strain>
    </source>
</reference>
<keyword evidence="2" id="KW-1185">Reference proteome</keyword>
<gene>
    <name evidence="1" type="ORF">GB927_026705</name>
</gene>
<comment type="caution">
    <text evidence="1">The sequence shown here is derived from an EMBL/GenBank/DDBJ whole genome shotgun (WGS) entry which is preliminary data.</text>
</comment>
<accession>A0ABT1RF69</accession>
<evidence type="ECO:0000313" key="2">
    <source>
        <dbReference type="Proteomes" id="UP000996601"/>
    </source>
</evidence>